<dbReference type="WBParaSite" id="RSKR_0000947500.1">
    <property type="protein sequence ID" value="RSKR_0000947500.1"/>
    <property type="gene ID" value="RSKR_0000947500"/>
</dbReference>
<dbReference type="Proteomes" id="UP000095286">
    <property type="component" value="Unplaced"/>
</dbReference>
<sequence length="168" mass="20018">MYLWSNLFLVLVHVLPFLCKSEKDTSITKAYYKLNMKNVNNIFHKAAIRALIKAKAQSIIRQLPLIEQIMYRECVKDAKRINLLAECVVNVLNVRDRMVKDGTLKLEVEEKYPKLRYYDLKKRKRIHIPISQSRIKRNNLLYHFGTKTSRQRSNIWLWLVEQSIQRSA</sequence>
<evidence type="ECO:0000313" key="1">
    <source>
        <dbReference type="Proteomes" id="UP000095286"/>
    </source>
</evidence>
<accession>A0AC35UCD9</accession>
<name>A0AC35UCD9_9BILA</name>
<evidence type="ECO:0000313" key="2">
    <source>
        <dbReference type="WBParaSite" id="RSKR_0000947500.1"/>
    </source>
</evidence>
<protein>
    <submittedName>
        <fullName evidence="2">Uncharacterized protein</fullName>
    </submittedName>
</protein>
<organism evidence="1 2">
    <name type="scientific">Rhabditophanes sp. KR3021</name>
    <dbReference type="NCBI Taxonomy" id="114890"/>
    <lineage>
        <taxon>Eukaryota</taxon>
        <taxon>Metazoa</taxon>
        <taxon>Ecdysozoa</taxon>
        <taxon>Nematoda</taxon>
        <taxon>Chromadorea</taxon>
        <taxon>Rhabditida</taxon>
        <taxon>Tylenchina</taxon>
        <taxon>Panagrolaimomorpha</taxon>
        <taxon>Strongyloidoidea</taxon>
        <taxon>Alloionematidae</taxon>
        <taxon>Rhabditophanes</taxon>
    </lineage>
</organism>
<reference evidence="2" key="1">
    <citation type="submission" date="2016-11" db="UniProtKB">
        <authorList>
            <consortium name="WormBaseParasite"/>
        </authorList>
    </citation>
    <scope>IDENTIFICATION</scope>
    <source>
        <strain evidence="2">KR3021</strain>
    </source>
</reference>
<proteinExistence type="predicted"/>